<evidence type="ECO:0000256" key="3">
    <source>
        <dbReference type="ARBA" id="ARBA00022833"/>
    </source>
</evidence>
<feature type="compositionally biased region" description="Basic and acidic residues" evidence="9">
    <location>
        <begin position="46"/>
        <end position="65"/>
    </location>
</feature>
<proteinExistence type="predicted"/>
<feature type="region of interest" description="Disordered" evidence="9">
    <location>
        <begin position="300"/>
        <end position="336"/>
    </location>
</feature>
<keyword evidence="3" id="KW-0862">Zinc</keyword>
<gene>
    <name evidence="11" type="ORF">Fot_15983</name>
    <name evidence="12" type="ORF">Fot_16063</name>
</gene>
<evidence type="ECO:0000313" key="12">
    <source>
        <dbReference type="EMBL" id="KAL2546830.1"/>
    </source>
</evidence>
<evidence type="ECO:0000256" key="9">
    <source>
        <dbReference type="SAM" id="MobiDB-lite"/>
    </source>
</evidence>
<keyword evidence="13" id="KW-1185">Reference proteome</keyword>
<evidence type="ECO:0000313" key="13">
    <source>
        <dbReference type="Proteomes" id="UP001604277"/>
    </source>
</evidence>
<evidence type="ECO:0000256" key="8">
    <source>
        <dbReference type="PROSITE-ProRule" id="PRU00071"/>
    </source>
</evidence>
<keyword evidence="4" id="KW-0805">Transcription regulation</keyword>
<sequence length="418" mass="45555">MSEVIEYSAIKLFGKTILLPPVKGFTAACHLQQQQSLNSSISSTSCDDKSDSEGELTGTKREDVATKPAAETLIEPATSSEITIDPETSDKDSLSPKTCDTEEPSESGVSQEKTLKKPDKILPCPRCNSMDTKFCYFNNYNVNQPRHFCKICQRYWTAGGTMRNVPVGSGRRKNKNASASNYSHIIVSDTFQAAQAIAITGMHFPSKPNGTVLMIGSDSPLCESMASDLDLAERSQNCVGNGFYIRENKNSVHHGRREIGKDHSSRSSGFPVTFYPAMPNWGCTVPSGWNVPILSHPPSSDNSFLSSNPAPPTLGKHSRDGNIFGPPHMETADVSDKKSAERCVLIPKTLRFDDPNVATKSSIWSSLGIKNEKIDSAVRIFKTLPAKGDRNSNIDSTSLVLQANPAALSRSINFRECV</sequence>
<reference evidence="13" key="2">
    <citation type="submission" date="2024-07" db="EMBL/GenBank/DDBJ databases">
        <title>Two chromosome-level genome assemblies of Korean endemic species Abeliophyllum distichum and Forsythia ovata (Oleaceae).</title>
        <authorList>
            <person name="Jang H."/>
        </authorList>
    </citation>
    <scope>NUCLEOTIDE SEQUENCE [LARGE SCALE GENOMIC DNA]</scope>
</reference>
<dbReference type="PANTHER" id="PTHR31089:SF52">
    <property type="entry name" value="CYCLIC DOF FACTOR 1-LIKE"/>
    <property type="match status" value="1"/>
</dbReference>
<dbReference type="GO" id="GO:0008270">
    <property type="term" value="F:zinc ion binding"/>
    <property type="evidence" value="ECO:0007669"/>
    <property type="project" value="UniProtKB-KW"/>
</dbReference>
<dbReference type="EMBL" id="JBFOLJ010000004">
    <property type="protein sequence ID" value="KAL2546750.1"/>
    <property type="molecule type" value="Genomic_DNA"/>
</dbReference>
<dbReference type="InterPro" id="IPR003851">
    <property type="entry name" value="Znf_Dof"/>
</dbReference>
<protein>
    <submittedName>
        <fullName evidence="11">Cyclic dof factor 2</fullName>
    </submittedName>
</protein>
<evidence type="ECO:0000256" key="6">
    <source>
        <dbReference type="ARBA" id="ARBA00023163"/>
    </source>
</evidence>
<reference evidence="11" key="1">
    <citation type="submission" date="2024-07" db="EMBL/GenBank/DDBJ databases">
        <title>Two chromosome-level genome assemblies of Korean endemic species Abeliophyllum distichum and Forsythia ovata (Oleaceae).</title>
        <authorList>
            <person name="Mun J.H."/>
        </authorList>
    </citation>
    <scope>NUCLEOTIDE SEQUENCE</scope>
    <source>
        <strain evidence="11">KNKB202402200001</strain>
        <tissue evidence="11">Leaf</tissue>
    </source>
</reference>
<dbReference type="InterPro" id="IPR045174">
    <property type="entry name" value="Dof"/>
</dbReference>
<dbReference type="Pfam" id="PF02701">
    <property type="entry name" value="Zn_ribbon_Dof"/>
    <property type="match status" value="1"/>
</dbReference>
<feature type="domain" description="Dof-type" evidence="10">
    <location>
        <begin position="122"/>
        <end position="176"/>
    </location>
</feature>
<dbReference type="Proteomes" id="UP001604277">
    <property type="component" value="Unassembled WGS sequence"/>
</dbReference>
<keyword evidence="7 8" id="KW-0539">Nucleus</keyword>
<comment type="subcellular location">
    <subcellularLocation>
        <location evidence="8">Nucleus</location>
    </subcellularLocation>
</comment>
<dbReference type="AlphaFoldDB" id="A0ABD1WAQ6"/>
<evidence type="ECO:0000256" key="1">
    <source>
        <dbReference type="ARBA" id="ARBA00022723"/>
    </source>
</evidence>
<accession>A0ABD1WAQ6</accession>
<evidence type="ECO:0000256" key="5">
    <source>
        <dbReference type="ARBA" id="ARBA00023125"/>
    </source>
</evidence>
<evidence type="ECO:0000256" key="7">
    <source>
        <dbReference type="ARBA" id="ARBA00023242"/>
    </source>
</evidence>
<name>A0ABD1WAQ6_9LAMI</name>
<evidence type="ECO:0000313" key="11">
    <source>
        <dbReference type="EMBL" id="KAL2546750.1"/>
    </source>
</evidence>
<keyword evidence="6" id="KW-0804">Transcription</keyword>
<keyword evidence="1" id="KW-0479">Metal-binding</keyword>
<feature type="region of interest" description="Disordered" evidence="9">
    <location>
        <begin position="40"/>
        <end position="114"/>
    </location>
</feature>
<dbReference type="PANTHER" id="PTHR31089">
    <property type="entry name" value="CYCLIC DOF FACTOR 2"/>
    <property type="match status" value="1"/>
</dbReference>
<dbReference type="EMBL" id="JBFOLJ010000004">
    <property type="protein sequence ID" value="KAL2546830.1"/>
    <property type="molecule type" value="Genomic_DNA"/>
</dbReference>
<keyword evidence="2 8" id="KW-0863">Zinc-finger</keyword>
<evidence type="ECO:0000259" key="10">
    <source>
        <dbReference type="PROSITE" id="PS50884"/>
    </source>
</evidence>
<dbReference type="PROSITE" id="PS50884">
    <property type="entry name" value="ZF_DOF_2"/>
    <property type="match status" value="1"/>
</dbReference>
<dbReference type="GO" id="GO:0005634">
    <property type="term" value="C:nucleus"/>
    <property type="evidence" value="ECO:0007669"/>
    <property type="project" value="UniProtKB-SubCell"/>
</dbReference>
<dbReference type="GO" id="GO:0003677">
    <property type="term" value="F:DNA binding"/>
    <property type="evidence" value="ECO:0007669"/>
    <property type="project" value="UniProtKB-UniRule"/>
</dbReference>
<evidence type="ECO:0000256" key="2">
    <source>
        <dbReference type="ARBA" id="ARBA00022771"/>
    </source>
</evidence>
<organism evidence="11 13">
    <name type="scientific">Forsythia ovata</name>
    <dbReference type="NCBI Taxonomy" id="205694"/>
    <lineage>
        <taxon>Eukaryota</taxon>
        <taxon>Viridiplantae</taxon>
        <taxon>Streptophyta</taxon>
        <taxon>Embryophyta</taxon>
        <taxon>Tracheophyta</taxon>
        <taxon>Spermatophyta</taxon>
        <taxon>Magnoliopsida</taxon>
        <taxon>eudicotyledons</taxon>
        <taxon>Gunneridae</taxon>
        <taxon>Pentapetalae</taxon>
        <taxon>asterids</taxon>
        <taxon>lamiids</taxon>
        <taxon>Lamiales</taxon>
        <taxon>Oleaceae</taxon>
        <taxon>Forsythieae</taxon>
        <taxon>Forsythia</taxon>
    </lineage>
</organism>
<keyword evidence="5 8" id="KW-0238">DNA-binding</keyword>
<comment type="caution">
    <text evidence="11">The sequence shown here is derived from an EMBL/GenBank/DDBJ whole genome shotgun (WGS) entry which is preliminary data.</text>
</comment>
<dbReference type="PROSITE" id="PS01361">
    <property type="entry name" value="ZF_DOF_1"/>
    <property type="match status" value="1"/>
</dbReference>
<evidence type="ECO:0000256" key="4">
    <source>
        <dbReference type="ARBA" id="ARBA00023015"/>
    </source>
</evidence>